<name>A0ABM0MED8_SACKO</name>
<feature type="region of interest" description="Disordered" evidence="1">
    <location>
        <begin position="602"/>
        <end position="683"/>
    </location>
</feature>
<feature type="region of interest" description="Disordered" evidence="1">
    <location>
        <begin position="1429"/>
        <end position="1489"/>
    </location>
</feature>
<feature type="region of interest" description="Disordered" evidence="1">
    <location>
        <begin position="1"/>
        <end position="21"/>
    </location>
</feature>
<feature type="region of interest" description="Disordered" evidence="1">
    <location>
        <begin position="410"/>
        <end position="429"/>
    </location>
</feature>
<feature type="compositionally biased region" description="Basic and acidic residues" evidence="1">
    <location>
        <begin position="1473"/>
        <end position="1486"/>
    </location>
</feature>
<gene>
    <name evidence="3" type="primary">LOC102801204</name>
</gene>
<evidence type="ECO:0000313" key="3">
    <source>
        <dbReference type="RefSeq" id="XP_006818379.1"/>
    </source>
</evidence>
<reference evidence="3" key="1">
    <citation type="submission" date="2025-08" db="UniProtKB">
        <authorList>
            <consortium name="RefSeq"/>
        </authorList>
    </citation>
    <scope>IDENTIFICATION</scope>
    <source>
        <tissue evidence="3">Testes</tissue>
    </source>
</reference>
<feature type="region of interest" description="Disordered" evidence="1">
    <location>
        <begin position="1389"/>
        <end position="1414"/>
    </location>
</feature>
<feature type="compositionally biased region" description="Basic and acidic residues" evidence="1">
    <location>
        <begin position="1571"/>
        <end position="1584"/>
    </location>
</feature>
<evidence type="ECO:0000313" key="2">
    <source>
        <dbReference type="Proteomes" id="UP000694865"/>
    </source>
</evidence>
<sequence length="1727" mass="185525">MASTTETRRNENSSECTAKEEFKGGTILNTKSLEDLPSEPSCVFTTQASASKQLCSEFVNKTSVVPVSANQTLESKQAGDITPLPANHMSKIMLSGDIVSSTANQITGTTLFGDVDQSAANQIVKDCASIEHIPSDDNASLQQNLQNLQPIQASDVILKGDIALTSANQITETIQTGYTLKSSTNQSQIMHDTVMSATRRDDNSGASEFQNLQPTALCNQNSNIYRQSTNQIPDSDVIHSSANHVFQTEMLIDGAANHVLDKVKSYDEPSSSSQPHRIQNIPAELENQLPLQHQPLCATGCDSQTGEEQSFTQCPTNYVQQPLPQTNFTSTVYKSPITINQQHMPVQNMSVSNGTVTSLTKTQCVAVPSHSAPVTASGFTPAISSAHSPQLPSLPQSFTADIALQSQPVPVTDSQSLNRNTMSNSSVATSSIRSEYAGYPPQQSLPIYMNQPGATSMMNYNTSPSNCLPQPTSNQLNTTPATNDVSYNTAQQMQAQSLDFQSLAMQAYMYQYWVNQGAIPPLANQMQYPLGELTNQNSQVPVSFSQSSTIGKQTDMTSLTGTIQNQLPSMHQMYVASPDDLQVQPGAQSSANQIKYQQNLLSSSNDAPSNEMKQGNMPPMSNQMLQPQKIPGQQSSSQVIGAKNSYPLSEPTLQSSRTGDSKTTPISSISNSQGCNNPNQAGESVAGHLRVRNASECIKSSQNPPLSRSEAWSNKQPLDVHNQMTCNQAYPVQQNHVSSSGYIGTQNAYSMSYQQQQTGGPHSIGQNVQFRSVAPQEKLQDFQNSRSYPWCKDNLSSGLIQHPGSMGCGPDTGLLTDYTSLPNIPQSDQSANTNTGCIFYELKSNRPHALYQVSTCASSEQQFENRHVYSRIRQPTLSQSLKDIMNYADNQQTEIKMNRSSKPPLSTRYQPGVRTTSANQKSMLPIIKQDSSQSARPFKVSMGTDRSCINQQPPLNGTSPINVALRAQTQSTDVPTSSSVYTPNLMKNQEFNNGPAANRASGPYHVTGVTPEYSTNHVPVTSQAPRVNPPFSPKSSNNVAVSKISTQAPGSRPLLQHSTLPTRPVSNAVPIVNSGTLQHSSQIQPGGSLPVLSDVGASGSAKCQQTTHLPFSMSSNFLPTCPVSLDPSKKLSTTNPKLSNAFPLSSGTSPVSAELSTNYPLTSQLKLQPNVPVPPLPAGDDELLFSLLEDPEYMSLLVEFISITAKQPLDNMKTTSPKSLSKPVMNDSTREAKPSALKSIPARSQKKTTAVVTGRSREPVGRPLSTRTTAVSHPITLATATTIPSIAGAVESVSNAEQTVSSAALTTTTASEFSTSLSPVIHGASVETVANTPEPVMAISTQDAPDAITERPIQGAEVAVRPTGLDIRPTEVETRQNGVAMKPTEATMRPTGVAARPARQKSDEVQPMSAPVPTSLSMPPLLPFVSLAASEESDRVSEELTTDSSPVSDKADDALSMQEQTDNAQTLNVNESTENHAPSEESERMSQELTLTSASVSVAVAEDAISLQEHSDAVPTFNVKESSEDHPPSEECKRMSKELTPTSASVSVAEDTISLQEHSDAALTFNVNELTEDHPPSDESEKLSKKLTPPPASLTDDTEDVLSMQEQSDDFIVHCSLATGKENVNTCQTVIDVDKSNEYQATLPNLAVDVVFEADGHPDSSEAEYGPVTTSSNVAIYSASYESNYASHATEQSVSEADMNVETSPPVDTMTTEELIMPEYIAGSEGP</sequence>
<protein>
    <submittedName>
        <fullName evidence="3">Mucin-17-like</fullName>
    </submittedName>
</protein>
<feature type="region of interest" description="Disordered" evidence="1">
    <location>
        <begin position="1570"/>
        <end position="1597"/>
    </location>
</feature>
<organism evidence="2 3">
    <name type="scientific">Saccoglossus kowalevskii</name>
    <name type="common">Acorn worm</name>
    <dbReference type="NCBI Taxonomy" id="10224"/>
    <lineage>
        <taxon>Eukaryota</taxon>
        <taxon>Metazoa</taxon>
        <taxon>Hemichordata</taxon>
        <taxon>Enteropneusta</taxon>
        <taxon>Harrimaniidae</taxon>
        <taxon>Saccoglossus</taxon>
    </lineage>
</organism>
<feature type="compositionally biased region" description="Polar residues" evidence="1">
    <location>
        <begin position="602"/>
        <end position="639"/>
    </location>
</feature>
<feature type="compositionally biased region" description="Polar residues" evidence="1">
    <location>
        <begin position="1457"/>
        <end position="1472"/>
    </location>
</feature>
<evidence type="ECO:0000256" key="1">
    <source>
        <dbReference type="SAM" id="MobiDB-lite"/>
    </source>
</evidence>
<accession>A0ABM0MED8</accession>
<feature type="compositionally biased region" description="Basic and acidic residues" evidence="1">
    <location>
        <begin position="1521"/>
        <end position="1537"/>
    </location>
</feature>
<feature type="region of interest" description="Disordered" evidence="1">
    <location>
        <begin position="1212"/>
        <end position="1265"/>
    </location>
</feature>
<feature type="region of interest" description="Disordered" evidence="1">
    <location>
        <begin position="1511"/>
        <end position="1544"/>
    </location>
</feature>
<feature type="compositionally biased region" description="Polar residues" evidence="1">
    <location>
        <begin position="651"/>
        <end position="682"/>
    </location>
</feature>
<dbReference type="RefSeq" id="XP_006818379.1">
    <property type="nucleotide sequence ID" value="XM_006818316.1"/>
</dbReference>
<dbReference type="Proteomes" id="UP000694865">
    <property type="component" value="Unplaced"/>
</dbReference>
<proteinExistence type="predicted"/>
<dbReference type="GeneID" id="102801204"/>
<keyword evidence="2" id="KW-1185">Reference proteome</keyword>